<reference evidence="3" key="2">
    <citation type="journal article" date="2015" name="Data Brief">
        <title>Shoot transcriptome of the giant reed, Arundo donax.</title>
        <authorList>
            <person name="Barrero R.A."/>
            <person name="Guerrero F.D."/>
            <person name="Moolhuijzen P."/>
            <person name="Goolsby J.A."/>
            <person name="Tidwell J."/>
            <person name="Bellgard S.E."/>
            <person name="Bellgard M.I."/>
        </authorList>
    </citation>
    <scope>NUCLEOTIDE SEQUENCE</scope>
    <source>
        <tissue evidence="3">Shoot tissue taken approximately 20 cm above the soil surface</tissue>
    </source>
</reference>
<evidence type="ECO:0000313" key="3">
    <source>
        <dbReference type="EMBL" id="JAD75789.1"/>
    </source>
</evidence>
<organism evidence="3">
    <name type="scientific">Arundo donax</name>
    <name type="common">Giant reed</name>
    <name type="synonym">Donax arundinaceus</name>
    <dbReference type="NCBI Taxonomy" id="35708"/>
    <lineage>
        <taxon>Eukaryota</taxon>
        <taxon>Viridiplantae</taxon>
        <taxon>Streptophyta</taxon>
        <taxon>Embryophyta</taxon>
        <taxon>Tracheophyta</taxon>
        <taxon>Spermatophyta</taxon>
        <taxon>Magnoliopsida</taxon>
        <taxon>Liliopsida</taxon>
        <taxon>Poales</taxon>
        <taxon>Poaceae</taxon>
        <taxon>PACMAD clade</taxon>
        <taxon>Arundinoideae</taxon>
        <taxon>Arundineae</taxon>
        <taxon>Arundo</taxon>
    </lineage>
</organism>
<reference evidence="3" key="1">
    <citation type="submission" date="2014-09" db="EMBL/GenBank/DDBJ databases">
        <authorList>
            <person name="Magalhaes I.L.F."/>
            <person name="Oliveira U."/>
            <person name="Santos F.R."/>
            <person name="Vidigal T.H.D.A."/>
            <person name="Brescovit A.D."/>
            <person name="Santos A.J."/>
        </authorList>
    </citation>
    <scope>NUCLEOTIDE SEQUENCE</scope>
    <source>
        <tissue evidence="3">Shoot tissue taken approximately 20 cm above the soil surface</tissue>
    </source>
</reference>
<accession>A0A0A9CHL3</accession>
<dbReference type="AlphaFoldDB" id="A0A0A9CHL3"/>
<dbReference type="Pfam" id="PF22936">
    <property type="entry name" value="Pol_BBD"/>
    <property type="match status" value="1"/>
</dbReference>
<protein>
    <recommendedName>
        <fullName evidence="2">Retrovirus-related Pol polyprotein from transposon TNT 1-94-like beta-barrel domain-containing protein</fullName>
    </recommendedName>
</protein>
<feature type="domain" description="Retrovirus-related Pol polyprotein from transposon TNT 1-94-like beta-barrel" evidence="2">
    <location>
        <begin position="1"/>
        <end position="67"/>
    </location>
</feature>
<sequence length="103" mass="11234">MTPDASSLTPTGSSMQSISVQTANGTSMPVTWQGILSTKNFSVPDVVHVPQLAMQLISVGQLADHGCRVIFDDMTCLVEDLQTRQVLGTDRRCRDHQGLYILD</sequence>
<name>A0A0A9CHL3_ARUDO</name>
<dbReference type="EMBL" id="GBRH01222106">
    <property type="protein sequence ID" value="JAD75789.1"/>
    <property type="molecule type" value="Transcribed_RNA"/>
</dbReference>
<evidence type="ECO:0000256" key="1">
    <source>
        <dbReference type="SAM" id="MobiDB-lite"/>
    </source>
</evidence>
<proteinExistence type="predicted"/>
<feature type="region of interest" description="Disordered" evidence="1">
    <location>
        <begin position="1"/>
        <end position="20"/>
    </location>
</feature>
<evidence type="ECO:0000259" key="2">
    <source>
        <dbReference type="Pfam" id="PF22936"/>
    </source>
</evidence>
<dbReference type="InterPro" id="IPR054722">
    <property type="entry name" value="PolX-like_BBD"/>
</dbReference>